<proteinExistence type="inferred from homology"/>
<gene>
    <name evidence="2" type="ORF">UJA718_LOCUS46198</name>
</gene>
<dbReference type="Proteomes" id="UP000663873">
    <property type="component" value="Unassembled WGS sequence"/>
</dbReference>
<sequence length="43" mass="4835">NTYQFRPHCGEAGAVTHLVTAYMVAENISHGLLLRKVNDFVFD</sequence>
<evidence type="ECO:0000313" key="2">
    <source>
        <dbReference type="EMBL" id="CAF4916193.1"/>
    </source>
</evidence>
<dbReference type="AlphaFoldDB" id="A0A821W375"/>
<organism evidence="2 3">
    <name type="scientific">Rotaria socialis</name>
    <dbReference type="NCBI Taxonomy" id="392032"/>
    <lineage>
        <taxon>Eukaryota</taxon>
        <taxon>Metazoa</taxon>
        <taxon>Spiralia</taxon>
        <taxon>Gnathifera</taxon>
        <taxon>Rotifera</taxon>
        <taxon>Eurotatoria</taxon>
        <taxon>Bdelloidea</taxon>
        <taxon>Philodinida</taxon>
        <taxon>Philodinidae</taxon>
        <taxon>Rotaria</taxon>
    </lineage>
</organism>
<protein>
    <submittedName>
        <fullName evidence="2">Uncharacterized protein</fullName>
    </submittedName>
</protein>
<comment type="similarity">
    <text evidence="1">Belongs to the metallo-dependent hydrolases superfamily. Adenosine and AMP deaminases family.</text>
</comment>
<evidence type="ECO:0000313" key="3">
    <source>
        <dbReference type="Proteomes" id="UP000663873"/>
    </source>
</evidence>
<dbReference type="Gene3D" id="3.20.20.140">
    <property type="entry name" value="Metal-dependent hydrolases"/>
    <property type="match status" value="1"/>
</dbReference>
<dbReference type="Pfam" id="PF19326">
    <property type="entry name" value="AMP_deaminase"/>
    <property type="match status" value="1"/>
</dbReference>
<dbReference type="PANTHER" id="PTHR11359">
    <property type="entry name" value="AMP DEAMINASE"/>
    <property type="match status" value="1"/>
</dbReference>
<dbReference type="GO" id="GO:0046033">
    <property type="term" value="P:AMP metabolic process"/>
    <property type="evidence" value="ECO:0007669"/>
    <property type="project" value="TreeGrafter"/>
</dbReference>
<accession>A0A821W375</accession>
<dbReference type="GO" id="GO:0003876">
    <property type="term" value="F:AMP deaminase activity"/>
    <property type="evidence" value="ECO:0007669"/>
    <property type="project" value="InterPro"/>
</dbReference>
<reference evidence="2" key="1">
    <citation type="submission" date="2021-02" db="EMBL/GenBank/DDBJ databases">
        <authorList>
            <person name="Nowell W R."/>
        </authorList>
    </citation>
    <scope>NUCLEOTIDE SEQUENCE</scope>
</reference>
<dbReference type="PANTHER" id="PTHR11359:SF0">
    <property type="entry name" value="AMP DEAMINASE"/>
    <property type="match status" value="1"/>
</dbReference>
<keyword evidence="3" id="KW-1185">Reference proteome</keyword>
<name>A0A821W375_9BILA</name>
<dbReference type="GO" id="GO:0005829">
    <property type="term" value="C:cytosol"/>
    <property type="evidence" value="ECO:0007669"/>
    <property type="project" value="TreeGrafter"/>
</dbReference>
<dbReference type="InterPro" id="IPR006329">
    <property type="entry name" value="AMPD"/>
</dbReference>
<feature type="non-terminal residue" evidence="2">
    <location>
        <position position="1"/>
    </location>
</feature>
<dbReference type="InterPro" id="IPR032466">
    <property type="entry name" value="Metal_Hydrolase"/>
</dbReference>
<comment type="caution">
    <text evidence="2">The sequence shown here is derived from an EMBL/GenBank/DDBJ whole genome shotgun (WGS) entry which is preliminary data.</text>
</comment>
<dbReference type="SUPFAM" id="SSF51556">
    <property type="entry name" value="Metallo-dependent hydrolases"/>
    <property type="match status" value="1"/>
</dbReference>
<dbReference type="GO" id="GO:0032264">
    <property type="term" value="P:IMP salvage"/>
    <property type="evidence" value="ECO:0007669"/>
    <property type="project" value="InterPro"/>
</dbReference>
<dbReference type="EMBL" id="CAJOBP010081416">
    <property type="protein sequence ID" value="CAF4916193.1"/>
    <property type="molecule type" value="Genomic_DNA"/>
</dbReference>
<evidence type="ECO:0000256" key="1">
    <source>
        <dbReference type="ARBA" id="ARBA00006676"/>
    </source>
</evidence>